<evidence type="ECO:0000259" key="2">
    <source>
        <dbReference type="Pfam" id="PF03795"/>
    </source>
</evidence>
<evidence type="ECO:0000313" key="4">
    <source>
        <dbReference type="Proteomes" id="UP000261284"/>
    </source>
</evidence>
<dbReference type="OrthoDB" id="7782105at2"/>
<evidence type="ECO:0000256" key="1">
    <source>
        <dbReference type="ARBA" id="ARBA00007689"/>
    </source>
</evidence>
<dbReference type="PANTHER" id="PTHR35174">
    <property type="entry name" value="BLL7171 PROTEIN-RELATED"/>
    <property type="match status" value="1"/>
</dbReference>
<dbReference type="EMBL" id="QTJU01000001">
    <property type="protein sequence ID" value="RFM30625.1"/>
    <property type="molecule type" value="Genomic_DNA"/>
</dbReference>
<dbReference type="RefSeq" id="WP_116846380.1">
    <property type="nucleotide sequence ID" value="NZ_QTJU01000001.1"/>
</dbReference>
<dbReference type="Proteomes" id="UP000261284">
    <property type="component" value="Unassembled WGS sequence"/>
</dbReference>
<reference evidence="3 4" key="1">
    <citation type="submission" date="2018-08" db="EMBL/GenBank/DDBJ databases">
        <title>Chitinophagaceae sp. K23C18032701, a novel bacterium isolated from forest soil.</title>
        <authorList>
            <person name="Wang C."/>
        </authorList>
    </citation>
    <scope>NUCLEOTIDE SEQUENCE [LARGE SCALE GENOMIC DNA]</scope>
    <source>
        <strain evidence="3 4">K23C18032701</strain>
    </source>
</reference>
<dbReference type="InterPro" id="IPR005545">
    <property type="entry name" value="YCII"/>
</dbReference>
<name>A0A3E1NRR5_9BACT</name>
<proteinExistence type="inferred from homology"/>
<sequence>MKDFMFIFRGPSYEELQLSPEEVQANMQEWYNWVNQLSAKQVYVGGEPLLPGGKVLQGSKTVVTDGPFAEGKELVGGYFIVKAESLEAATEMAKGFPDFDRNGSVEVREIMKME</sequence>
<dbReference type="Pfam" id="PF03795">
    <property type="entry name" value="YCII"/>
    <property type="match status" value="1"/>
</dbReference>
<dbReference type="PANTHER" id="PTHR35174:SF1">
    <property type="entry name" value="BLL0086 PROTEIN"/>
    <property type="match status" value="1"/>
</dbReference>
<gene>
    <name evidence="3" type="ORF">DXN05_03935</name>
</gene>
<dbReference type="Gene3D" id="3.30.70.1060">
    <property type="entry name" value="Dimeric alpha+beta barrel"/>
    <property type="match status" value="1"/>
</dbReference>
<accession>A0A3E1NRR5</accession>
<comment type="similarity">
    <text evidence="1">Belongs to the YciI family.</text>
</comment>
<keyword evidence="4" id="KW-1185">Reference proteome</keyword>
<comment type="caution">
    <text evidence="3">The sequence shown here is derived from an EMBL/GenBank/DDBJ whole genome shotgun (WGS) entry which is preliminary data.</text>
</comment>
<feature type="domain" description="YCII-related" evidence="2">
    <location>
        <begin position="15"/>
        <end position="113"/>
    </location>
</feature>
<dbReference type="InterPro" id="IPR011008">
    <property type="entry name" value="Dimeric_a/b-barrel"/>
</dbReference>
<evidence type="ECO:0000313" key="3">
    <source>
        <dbReference type="EMBL" id="RFM30625.1"/>
    </source>
</evidence>
<protein>
    <recommendedName>
        <fullName evidence="2">YCII-related domain-containing protein</fullName>
    </recommendedName>
</protein>
<dbReference type="AlphaFoldDB" id="A0A3E1NRR5"/>
<organism evidence="3 4">
    <name type="scientific">Deminuibacter soli</name>
    <dbReference type="NCBI Taxonomy" id="2291815"/>
    <lineage>
        <taxon>Bacteria</taxon>
        <taxon>Pseudomonadati</taxon>
        <taxon>Bacteroidota</taxon>
        <taxon>Chitinophagia</taxon>
        <taxon>Chitinophagales</taxon>
        <taxon>Chitinophagaceae</taxon>
        <taxon>Deminuibacter</taxon>
    </lineage>
</organism>
<dbReference type="SUPFAM" id="SSF54909">
    <property type="entry name" value="Dimeric alpha+beta barrel"/>
    <property type="match status" value="1"/>
</dbReference>